<feature type="compositionally biased region" description="Basic and acidic residues" evidence="1">
    <location>
        <begin position="361"/>
        <end position="377"/>
    </location>
</feature>
<sequence length="377" mass="41364">MKVAVGLTLYSAATIAVPLQNSEDYGRKFEKRKIEVETEVEAKLRRIARSPELPFYEVNEVNVDRDLFGLNIATSILVTMILGLLVGHVYENPLARFLRTLTLFPRRNGLPQQSPVATIAEIATNTTQKIASQGVANITSLSNVASIVPSGADESEVQNWFTILLCLATVSSDPVGSRITRRQNEQRVNASHGYPSVNRQNRRIASQPRDYSINDPSNSINNRGQNGASNMIQITSSEATQGQGMYGQASAYQPGLPITIGRPVHPAGLFHKVGDTPQTSSPYPIMQTGLMSSTFFVAIAVAIVFFLAKTLSLKAYDATYKSKAIARSIEQDEEPSIISNIMAKIVTAVDEYNRPMQDVTEPAKRKEDETKTTKKSN</sequence>
<keyword evidence="2" id="KW-1133">Transmembrane helix</keyword>
<organism evidence="3 4">
    <name type="scientific">Artemia franciscana</name>
    <name type="common">Brine shrimp</name>
    <name type="synonym">Artemia sanfranciscana</name>
    <dbReference type="NCBI Taxonomy" id="6661"/>
    <lineage>
        <taxon>Eukaryota</taxon>
        <taxon>Metazoa</taxon>
        <taxon>Ecdysozoa</taxon>
        <taxon>Arthropoda</taxon>
        <taxon>Crustacea</taxon>
        <taxon>Branchiopoda</taxon>
        <taxon>Anostraca</taxon>
        <taxon>Artemiidae</taxon>
        <taxon>Artemia</taxon>
    </lineage>
</organism>
<keyword evidence="2" id="KW-0812">Transmembrane</keyword>
<evidence type="ECO:0000313" key="3">
    <source>
        <dbReference type="EMBL" id="KAK2703105.1"/>
    </source>
</evidence>
<comment type="caution">
    <text evidence="3">The sequence shown here is derived from an EMBL/GenBank/DDBJ whole genome shotgun (WGS) entry which is preliminary data.</text>
</comment>
<reference evidence="3" key="1">
    <citation type="submission" date="2023-07" db="EMBL/GenBank/DDBJ databases">
        <title>Chromosome-level genome assembly of Artemia franciscana.</title>
        <authorList>
            <person name="Jo E."/>
        </authorList>
    </citation>
    <scope>NUCLEOTIDE SEQUENCE</scope>
    <source>
        <tissue evidence="3">Whole body</tissue>
    </source>
</reference>
<proteinExistence type="predicted"/>
<evidence type="ECO:0000256" key="1">
    <source>
        <dbReference type="SAM" id="MobiDB-lite"/>
    </source>
</evidence>
<feature type="region of interest" description="Disordered" evidence="1">
    <location>
        <begin position="181"/>
        <end position="221"/>
    </location>
</feature>
<dbReference type="AlphaFoldDB" id="A0AA88H2H9"/>
<dbReference type="EMBL" id="JAVRJZ010000119">
    <property type="protein sequence ID" value="KAK2703105.1"/>
    <property type="molecule type" value="Genomic_DNA"/>
</dbReference>
<keyword evidence="4" id="KW-1185">Reference proteome</keyword>
<dbReference type="Proteomes" id="UP001187531">
    <property type="component" value="Unassembled WGS sequence"/>
</dbReference>
<accession>A0AA88H2H9</accession>
<evidence type="ECO:0000256" key="2">
    <source>
        <dbReference type="SAM" id="Phobius"/>
    </source>
</evidence>
<evidence type="ECO:0000313" key="4">
    <source>
        <dbReference type="Proteomes" id="UP001187531"/>
    </source>
</evidence>
<feature type="region of interest" description="Disordered" evidence="1">
    <location>
        <begin position="356"/>
        <end position="377"/>
    </location>
</feature>
<protein>
    <submittedName>
        <fullName evidence="3">Uncharacterized protein</fullName>
    </submittedName>
</protein>
<feature type="transmembrane region" description="Helical" evidence="2">
    <location>
        <begin position="68"/>
        <end position="90"/>
    </location>
</feature>
<keyword evidence="2" id="KW-0472">Membrane</keyword>
<feature type="transmembrane region" description="Helical" evidence="2">
    <location>
        <begin position="290"/>
        <end position="308"/>
    </location>
</feature>
<gene>
    <name evidence="3" type="ORF">QYM36_018380</name>
</gene>
<name>A0AA88H2H9_ARTSF</name>